<dbReference type="NCBIfam" id="TIGR01868">
    <property type="entry name" value="casD_Cas5e"/>
    <property type="match status" value="1"/>
</dbReference>
<evidence type="ECO:0000313" key="2">
    <source>
        <dbReference type="EMBL" id="SFD41593.1"/>
    </source>
</evidence>
<dbReference type="RefSeq" id="WP_093428225.1">
    <property type="nucleotide sequence ID" value="NZ_FOMJ01000005.1"/>
</dbReference>
<name>A0A1I1SCK1_9GAMM</name>
<gene>
    <name evidence="2" type="ORF">SAMN05660831_01577</name>
</gene>
<organism evidence="2 3">
    <name type="scientific">Thiohalospira halophila DSM 15071</name>
    <dbReference type="NCBI Taxonomy" id="1123397"/>
    <lineage>
        <taxon>Bacteria</taxon>
        <taxon>Pseudomonadati</taxon>
        <taxon>Pseudomonadota</taxon>
        <taxon>Gammaproteobacteria</taxon>
        <taxon>Thiohalospirales</taxon>
        <taxon>Thiohalospiraceae</taxon>
        <taxon>Thiohalospira</taxon>
    </lineage>
</organism>
<keyword evidence="3" id="KW-1185">Reference proteome</keyword>
<dbReference type="AlphaFoldDB" id="A0A1I1SCK1"/>
<dbReference type="InterPro" id="IPR021124">
    <property type="entry name" value="CRISPR-assoc_prot_Cas5"/>
</dbReference>
<dbReference type="GO" id="GO:0051607">
    <property type="term" value="P:defense response to virus"/>
    <property type="evidence" value="ECO:0007669"/>
    <property type="project" value="UniProtKB-KW"/>
</dbReference>
<proteinExistence type="predicted"/>
<dbReference type="Pfam" id="PF09704">
    <property type="entry name" value="Cas_Cas5d"/>
    <property type="match status" value="1"/>
</dbReference>
<dbReference type="InterPro" id="IPR013422">
    <property type="entry name" value="CRISPR-assoc_prot_Cas5_N"/>
</dbReference>
<dbReference type="STRING" id="1123397.SAMN05660831_01577"/>
<dbReference type="InterPro" id="IPR010147">
    <property type="entry name" value="CRISPR-assoc_prot_CasD"/>
</dbReference>
<sequence>MDYLVFQLYGPLASWGVPATGEIRRTATHPGRSALLGLLAAAQGIPRTDEEQLASLGSALRFGIKQVSPGTLLQDYHTAQVPSRERKVRRFTRREELAGPRERLNTILSTRDYRCDGYWKVAIPAPAGTDWGLADLKAALERPRFPLALGRRACPPAAPLAPRIVEAAGFRSALDTVFPALTEHGEDYERRLLRVGAEVAYAWEGEGGDIQPQETRHPYDEPLHRGRWQFGPRAEHWHQTREDA</sequence>
<keyword evidence="1" id="KW-0051">Antiviral defense</keyword>
<dbReference type="OrthoDB" id="5704083at2"/>
<evidence type="ECO:0000313" key="3">
    <source>
        <dbReference type="Proteomes" id="UP000198611"/>
    </source>
</evidence>
<dbReference type="GO" id="GO:0043571">
    <property type="term" value="P:maintenance of CRISPR repeat elements"/>
    <property type="evidence" value="ECO:0007669"/>
    <property type="project" value="InterPro"/>
</dbReference>
<reference evidence="2 3" key="1">
    <citation type="submission" date="2016-10" db="EMBL/GenBank/DDBJ databases">
        <authorList>
            <person name="de Groot N.N."/>
        </authorList>
    </citation>
    <scope>NUCLEOTIDE SEQUENCE [LARGE SCALE GENOMIC DNA]</scope>
    <source>
        <strain evidence="2 3">HL3</strain>
    </source>
</reference>
<protein>
    <submittedName>
        <fullName evidence="2">CRISPR system Cascade subunit CasD</fullName>
    </submittedName>
</protein>
<dbReference type="NCBIfam" id="TIGR02593">
    <property type="entry name" value="CRISPR_cas5"/>
    <property type="match status" value="1"/>
</dbReference>
<dbReference type="Gene3D" id="3.30.70.2660">
    <property type="match status" value="1"/>
</dbReference>
<dbReference type="Proteomes" id="UP000198611">
    <property type="component" value="Unassembled WGS sequence"/>
</dbReference>
<dbReference type="CDD" id="cd09693">
    <property type="entry name" value="Cas5_I"/>
    <property type="match status" value="1"/>
</dbReference>
<dbReference type="GO" id="GO:0003723">
    <property type="term" value="F:RNA binding"/>
    <property type="evidence" value="ECO:0007669"/>
    <property type="project" value="InterPro"/>
</dbReference>
<accession>A0A1I1SCK1</accession>
<dbReference type="EMBL" id="FOMJ01000005">
    <property type="protein sequence ID" value="SFD41593.1"/>
    <property type="molecule type" value="Genomic_DNA"/>
</dbReference>
<evidence type="ECO:0000256" key="1">
    <source>
        <dbReference type="ARBA" id="ARBA00023118"/>
    </source>
</evidence>